<proteinExistence type="predicted"/>
<accession>A0A2K0JCB8</accession>
<keyword evidence="4 7" id="KW-0456">Lyase</keyword>
<feature type="domain" description="Alginate lyase" evidence="5">
    <location>
        <begin position="96"/>
        <end position="278"/>
    </location>
</feature>
<dbReference type="EMBL" id="JWSP02000004">
    <property type="protein sequence ID" value="PNO32910.1"/>
    <property type="molecule type" value="Genomic_DNA"/>
</dbReference>
<feature type="domain" description="Heparinase II/III-like C-terminal" evidence="6">
    <location>
        <begin position="368"/>
        <end position="504"/>
    </location>
</feature>
<comment type="subcellular location">
    <subcellularLocation>
        <location evidence="1">Periplasm</location>
    </subcellularLocation>
</comment>
<dbReference type="Pfam" id="PF07940">
    <property type="entry name" value="Hepar_II_III_C"/>
    <property type="match status" value="1"/>
</dbReference>
<dbReference type="SUPFAM" id="SSF48230">
    <property type="entry name" value="Chondroitin AC/alginate lyase"/>
    <property type="match status" value="1"/>
</dbReference>
<reference evidence="8" key="1">
    <citation type="submission" date="2017-12" db="EMBL/GenBank/DDBJ databases">
        <title>FDA dAtabase for Regulatory Grade micrObial Sequences (FDA-ARGOS): Supporting development and validation of Infectious Disease Dx tests.</title>
        <authorList>
            <person name="Sichtig H."/>
            <person name="Tallon L."/>
            <person name="Sadzewicz L."/>
            <person name="Sengamalay N."/>
            <person name="Nagaraj S."/>
            <person name="Vavikolanu K."/>
            <person name="Aluvathingal J."/>
            <person name="Nadendla S."/>
            <person name="Pirone D.C."/>
            <person name="Hoffman M."/>
            <person name="Muruvanda T."/>
            <person name="Allard M."/>
            <person name="Evans P."/>
        </authorList>
    </citation>
    <scope>NUCLEOTIDE SEQUENCE [LARGE SCALE GENOMIC DNA]</scope>
    <source>
        <strain evidence="8">FDAARGOS_55</strain>
    </source>
</reference>
<evidence type="ECO:0000256" key="3">
    <source>
        <dbReference type="ARBA" id="ARBA00022764"/>
    </source>
</evidence>
<dbReference type="Pfam" id="PF05426">
    <property type="entry name" value="Alginate_lyase"/>
    <property type="match status" value="1"/>
</dbReference>
<evidence type="ECO:0000256" key="2">
    <source>
        <dbReference type="ARBA" id="ARBA00022729"/>
    </source>
</evidence>
<dbReference type="GO" id="GO:0042597">
    <property type="term" value="C:periplasmic space"/>
    <property type="evidence" value="ECO:0007669"/>
    <property type="project" value="UniProtKB-SubCell"/>
</dbReference>
<dbReference type="Gene3D" id="1.50.10.100">
    <property type="entry name" value="Chondroitin AC/alginate lyase"/>
    <property type="match status" value="1"/>
</dbReference>
<dbReference type="GO" id="GO:0016829">
    <property type="term" value="F:lyase activity"/>
    <property type="evidence" value="ECO:0007669"/>
    <property type="project" value="UniProtKB-KW"/>
</dbReference>
<evidence type="ECO:0000256" key="4">
    <source>
        <dbReference type="ARBA" id="ARBA00023239"/>
    </source>
</evidence>
<evidence type="ECO:0000259" key="5">
    <source>
        <dbReference type="Pfam" id="PF05426"/>
    </source>
</evidence>
<name>A0A2K0JCB8_SALHO</name>
<evidence type="ECO:0000313" key="8">
    <source>
        <dbReference type="Proteomes" id="UP000236163"/>
    </source>
</evidence>
<keyword evidence="3" id="KW-0574">Periplasm</keyword>
<evidence type="ECO:0000313" key="7">
    <source>
        <dbReference type="EMBL" id="PNO32910.1"/>
    </source>
</evidence>
<gene>
    <name evidence="7" type="ORF">RK55_006760</name>
</gene>
<organism evidence="7 8">
    <name type="scientific">Salmonella enterica subsp. houtenae serovar 50:g,z51:-</name>
    <dbReference type="NCBI Taxonomy" id="1173947"/>
    <lineage>
        <taxon>Bacteria</taxon>
        <taxon>Pseudomonadati</taxon>
        <taxon>Pseudomonadota</taxon>
        <taxon>Gammaproteobacteria</taxon>
        <taxon>Enterobacterales</taxon>
        <taxon>Enterobacteriaceae</taxon>
        <taxon>Salmonella</taxon>
    </lineage>
</organism>
<keyword evidence="2" id="KW-0732">Signal</keyword>
<dbReference type="InterPro" id="IPR012480">
    <property type="entry name" value="Hepar_II_III_C"/>
</dbReference>
<dbReference type="InterPro" id="IPR008929">
    <property type="entry name" value="Chondroitin_lyas"/>
</dbReference>
<dbReference type="PANTHER" id="PTHR39210:SF1">
    <property type="entry name" value="HEPARIN-SULFATE LYASE"/>
    <property type="match status" value="1"/>
</dbReference>
<evidence type="ECO:0000259" key="6">
    <source>
        <dbReference type="Pfam" id="PF07940"/>
    </source>
</evidence>
<dbReference type="PANTHER" id="PTHR39210">
    <property type="entry name" value="HEPARIN-SULFATE LYASE"/>
    <property type="match status" value="1"/>
</dbReference>
<dbReference type="Gene3D" id="2.70.98.70">
    <property type="match status" value="1"/>
</dbReference>
<dbReference type="InterPro" id="IPR008397">
    <property type="entry name" value="Alginate_lyase_dom"/>
</dbReference>
<dbReference type="Proteomes" id="UP000236163">
    <property type="component" value="Unassembled WGS sequence"/>
</dbReference>
<comment type="caution">
    <text evidence="7">The sequence shown here is derived from an EMBL/GenBank/DDBJ whole genome shotgun (WGS) entry which is preliminary data.</text>
</comment>
<sequence>MKQFTQSQVLQAREHVTPEIIEALIANNSDVMSNPVLVPETGCATWNHYFFCPDHSVRLIWDRHSPGLHHCPIDHASFAGEPYDGAWWRWLNGLNAKACYELAVLWLLTNEPHYLSKVRDILMQYAKYYPDYQEHGGIPYNGPGKANAQTLCEANCHTDFARGFDIIRTTLIEEEDQYIAERLLRSGAEFLMKHRCNQIHNHEVKISAAVGIIGAVLGDKRYLEFAVNSQYGLRYQLEHALMPDGLWFEGSLHYHFYALQGFFTYEKVACNSGYSLLETAWYPKMLSVPLSQLMPDMTLPKINDCVNGQEKLTHTDIYEFAWWHYGTPEYGQLLKQIYSQHPRNSIDALFYGQALPSTPLLPPQKTLHIAESGLTIIRNKPGQAICIKHTPYGGEHDHYDRLGLTVFNHGRAIFPDLGTTGYGAPLHYGYYKNSFSHNTLCINGRNQAPANPYVVAYREENGTVQLITEVEWKSTPLIPDSKTRIEWDAEAYKDVVYRRNITAKDDLLIDIITVDNPYAQEINTSYLINATPPEAEYTTALFPHTIATDAVPIAAPVKLSWQSPDKFNIYCFSAGKSVLFQGKGPNNPSTSELTYLTMRSKEQRVIHITVTDFSGNDDIDMKIENECLLVTVNALAAHSIPLISNQESY</sequence>
<dbReference type="STRING" id="523831.SEHO0A_03880"/>
<protein>
    <submittedName>
        <fullName evidence="7">Alginate lyase</fullName>
    </submittedName>
</protein>
<evidence type="ECO:0000256" key="1">
    <source>
        <dbReference type="ARBA" id="ARBA00004418"/>
    </source>
</evidence>
<dbReference type="AlphaFoldDB" id="A0A2K0JCB8"/>